<organism evidence="3 4">
    <name type="scientific">Zooshikella ganghwensis</name>
    <dbReference type="NCBI Taxonomy" id="202772"/>
    <lineage>
        <taxon>Bacteria</taxon>
        <taxon>Pseudomonadati</taxon>
        <taxon>Pseudomonadota</taxon>
        <taxon>Gammaproteobacteria</taxon>
        <taxon>Oceanospirillales</taxon>
        <taxon>Zooshikellaceae</taxon>
        <taxon>Zooshikella</taxon>
    </lineage>
</organism>
<comment type="caution">
    <text evidence="3">The sequence shown here is derived from an EMBL/GenBank/DDBJ whole genome shotgun (WGS) entry which is preliminary data.</text>
</comment>
<keyword evidence="1" id="KW-0732">Signal</keyword>
<evidence type="ECO:0000313" key="4">
    <source>
        <dbReference type="Proteomes" id="UP000257039"/>
    </source>
</evidence>
<keyword evidence="4" id="KW-1185">Reference proteome</keyword>
<evidence type="ECO:0000259" key="2">
    <source>
        <dbReference type="Pfam" id="PF02563"/>
    </source>
</evidence>
<gene>
    <name evidence="3" type="ORF">B9G39_16785</name>
</gene>
<dbReference type="Gene3D" id="3.10.560.10">
    <property type="entry name" value="Outer membrane lipoprotein wza domain like"/>
    <property type="match status" value="1"/>
</dbReference>
<sequence length="444" mass="48356">MRLSVLVTTCRHQANTLVIIMDARSLRSKAMTSTQAKLFTTNILNLLFISILITGCTTPTLTTHNYEQHWYVKLKESDLSSTHYVAPAAYYSNIDPTTHLITHTTVSSSPPPSRPPLSPGDRIRLFSLSDLQLRELSSKDKLLNGIYEVGIDGHIKFPYLPLIKAAGHTLSELEVSVNQALEAKKFFRQGMAQVSLTLVQWAPITISVSGAVFQPGQHIINQRSTEEANQAQPQLSGNLPNNRMLPNALRAAGGVRPNADIKRITLTRGQTTYHIDLSGLVIGYPVTQVPLMNGDQLFVPDAGAPQQALMQPSAITPPGIRVYISNLSVPAASNANSAISKDSTSLPYGSRLLHAAVSGNCAGGTGATNSNRYAILVTQSPSTQQPVTIERKIEGLLQSPERLDVNPYLMPNDNIVCYDSTITNFRDIGRTILDILIPVSLFKL</sequence>
<protein>
    <submittedName>
        <fullName evidence="3">Polysaccharide export protein</fullName>
    </submittedName>
</protein>
<dbReference type="Proteomes" id="UP000257039">
    <property type="component" value="Unassembled WGS sequence"/>
</dbReference>
<evidence type="ECO:0000313" key="3">
    <source>
        <dbReference type="EMBL" id="RDH44957.1"/>
    </source>
</evidence>
<dbReference type="GO" id="GO:0015159">
    <property type="term" value="F:polysaccharide transmembrane transporter activity"/>
    <property type="evidence" value="ECO:0007669"/>
    <property type="project" value="InterPro"/>
</dbReference>
<dbReference type="Pfam" id="PF02563">
    <property type="entry name" value="Poly_export"/>
    <property type="match status" value="1"/>
</dbReference>
<dbReference type="InterPro" id="IPR003715">
    <property type="entry name" value="Poly_export_N"/>
</dbReference>
<evidence type="ECO:0000256" key="1">
    <source>
        <dbReference type="ARBA" id="ARBA00022729"/>
    </source>
</evidence>
<dbReference type="EMBL" id="NDXW01000001">
    <property type="protein sequence ID" value="RDH44957.1"/>
    <property type="molecule type" value="Genomic_DNA"/>
</dbReference>
<dbReference type="PANTHER" id="PTHR33619:SF3">
    <property type="entry name" value="POLYSACCHARIDE EXPORT PROTEIN GFCE-RELATED"/>
    <property type="match status" value="1"/>
</dbReference>
<accession>A0A4P9VQU1</accession>
<dbReference type="Gene3D" id="3.30.1950.10">
    <property type="entry name" value="wza like domain"/>
    <property type="match status" value="1"/>
</dbReference>
<name>A0A4P9VQU1_9GAMM</name>
<proteinExistence type="predicted"/>
<reference evidence="3 4" key="1">
    <citation type="submission" date="2017-04" db="EMBL/GenBank/DDBJ databases">
        <title>Draft genome sequence of Zooshikella ganghwensis VG4 isolated from Red Sea sediments.</title>
        <authorList>
            <person name="Rehman Z."/>
            <person name="Alam I."/>
            <person name="Kamau A."/>
            <person name="Bajic V."/>
            <person name="Leiknes T."/>
        </authorList>
    </citation>
    <scope>NUCLEOTIDE SEQUENCE [LARGE SCALE GENOMIC DNA]</scope>
    <source>
        <strain evidence="3 4">VG4</strain>
    </source>
</reference>
<dbReference type="InterPro" id="IPR049712">
    <property type="entry name" value="Poly_export"/>
</dbReference>
<feature type="domain" description="Polysaccharide export protein N-terminal" evidence="2">
    <location>
        <begin position="114"/>
        <end position="196"/>
    </location>
</feature>
<dbReference type="AlphaFoldDB" id="A0A4P9VQU1"/>
<dbReference type="PANTHER" id="PTHR33619">
    <property type="entry name" value="POLYSACCHARIDE EXPORT PROTEIN GFCE-RELATED"/>
    <property type="match status" value="1"/>
</dbReference>